<organism evidence="1 2">
    <name type="scientific">Acetomicrobium hydrogeniformans ATCC BAA-1850</name>
    <dbReference type="NCBI Taxonomy" id="592015"/>
    <lineage>
        <taxon>Bacteria</taxon>
        <taxon>Thermotogati</taxon>
        <taxon>Synergistota</taxon>
        <taxon>Synergistia</taxon>
        <taxon>Synergistales</taxon>
        <taxon>Acetomicrobiaceae</taxon>
        <taxon>Acetomicrobium</taxon>
    </lineage>
</organism>
<proteinExistence type="predicted"/>
<dbReference type="RefSeq" id="WP_009201273.1">
    <property type="nucleotide sequence ID" value="NZ_ACJX03000001.1"/>
</dbReference>
<evidence type="ECO:0000313" key="1">
    <source>
        <dbReference type="EMBL" id="KRT36029.1"/>
    </source>
</evidence>
<sequence length="180" mass="19976">MRNNLSVALTALSVEELAKEDLSSTNLVFICPLSVEGEERNISNLASKKICWIAGSTVGQDGLLRQFLYNDAGILEKDSFDVYPFFLFGNKVLLLSYDALQIPSRWKIYNMAPDLLLLSSVTIAEEIAELRLKLKALAGDWKVNIACAFSLSKGERRFGAFSAEGEEVCFQDSALAVWRV</sequence>
<comment type="caution">
    <text evidence="1">The sequence shown here is derived from an EMBL/GenBank/DDBJ whole genome shotgun (WGS) entry which is preliminary data.</text>
</comment>
<name>A0A0T5XCD8_9BACT</name>
<keyword evidence="2" id="KW-1185">Reference proteome</keyword>
<accession>A0A0T5XCD8</accession>
<reference evidence="2" key="1">
    <citation type="submission" date="2012-09" db="EMBL/GenBank/DDBJ databases">
        <authorList>
            <person name="Weinstock G."/>
            <person name="Sodergren E."/>
            <person name="Clifton S."/>
            <person name="Fulton L."/>
            <person name="Fulton B."/>
            <person name="Courtney L."/>
            <person name="Fronick C."/>
            <person name="Harrison M."/>
            <person name="Strong C."/>
            <person name="Farmer C."/>
            <person name="Delehaunty K."/>
            <person name="Markovic C."/>
            <person name="Hall O."/>
            <person name="Minx P."/>
            <person name="Tomlinson C."/>
            <person name="Mitreva M."/>
            <person name="Nelson J."/>
            <person name="Hou S."/>
            <person name="Wollam A."/>
            <person name="Pepin K.H."/>
            <person name="Johnson M."/>
            <person name="Bhonagiri V."/>
            <person name="Nash W.E."/>
            <person name="Suruliraj S."/>
            <person name="Warren W."/>
            <person name="Chinwalla A."/>
            <person name="Mardis E.R."/>
            <person name="Wilson R.K."/>
        </authorList>
    </citation>
    <scope>NUCLEOTIDE SEQUENCE [LARGE SCALE GENOMIC DNA]</scope>
    <source>
        <strain evidence="2">OS1</strain>
    </source>
</reference>
<dbReference type="Proteomes" id="UP000005273">
    <property type="component" value="Unassembled WGS sequence"/>
</dbReference>
<evidence type="ECO:0000313" key="2">
    <source>
        <dbReference type="Proteomes" id="UP000005273"/>
    </source>
</evidence>
<gene>
    <name evidence="1" type="ORF">HMPREF1705_03295</name>
</gene>
<dbReference type="AlphaFoldDB" id="A0A0T5XCD8"/>
<dbReference type="EMBL" id="ACJX03000001">
    <property type="protein sequence ID" value="KRT36029.1"/>
    <property type="molecule type" value="Genomic_DNA"/>
</dbReference>
<protein>
    <submittedName>
        <fullName evidence="1">Uncharacterized protein</fullName>
    </submittedName>
</protein>